<protein>
    <submittedName>
        <fullName evidence="2">Uncharacterized protein</fullName>
    </submittedName>
</protein>
<evidence type="ECO:0000313" key="3">
    <source>
        <dbReference type="Proteomes" id="UP000194236"/>
    </source>
</evidence>
<dbReference type="Proteomes" id="UP000194236">
    <property type="component" value="Unassembled WGS sequence"/>
</dbReference>
<comment type="caution">
    <text evidence="2">The sequence shown here is derived from an EMBL/GenBank/DDBJ whole genome shotgun (WGS) entry which is preliminary data.</text>
</comment>
<evidence type="ECO:0000313" key="2">
    <source>
        <dbReference type="EMBL" id="OTF72239.1"/>
    </source>
</evidence>
<gene>
    <name evidence="2" type="ORF">BLA29_001667</name>
</gene>
<dbReference type="AlphaFoldDB" id="A0A1Y3AUT2"/>
<keyword evidence="3" id="KW-1185">Reference proteome</keyword>
<reference evidence="2 3" key="1">
    <citation type="submission" date="2017-03" db="EMBL/GenBank/DDBJ databases">
        <title>Genome Survey of Euroglyphus maynei.</title>
        <authorList>
            <person name="Arlian L.G."/>
            <person name="Morgan M.S."/>
            <person name="Rider S.D."/>
        </authorList>
    </citation>
    <scope>NUCLEOTIDE SEQUENCE [LARGE SCALE GENOMIC DNA]</scope>
    <source>
        <strain evidence="2">Arlian Lab</strain>
        <tissue evidence="2">Whole body</tissue>
    </source>
</reference>
<organism evidence="2 3">
    <name type="scientific">Euroglyphus maynei</name>
    <name type="common">Mayne's house dust mite</name>
    <dbReference type="NCBI Taxonomy" id="6958"/>
    <lineage>
        <taxon>Eukaryota</taxon>
        <taxon>Metazoa</taxon>
        <taxon>Ecdysozoa</taxon>
        <taxon>Arthropoda</taxon>
        <taxon>Chelicerata</taxon>
        <taxon>Arachnida</taxon>
        <taxon>Acari</taxon>
        <taxon>Acariformes</taxon>
        <taxon>Sarcoptiformes</taxon>
        <taxon>Astigmata</taxon>
        <taxon>Psoroptidia</taxon>
        <taxon>Analgoidea</taxon>
        <taxon>Pyroglyphidae</taxon>
        <taxon>Pyroglyphinae</taxon>
        <taxon>Euroglyphus</taxon>
    </lineage>
</organism>
<evidence type="ECO:0000256" key="1">
    <source>
        <dbReference type="SAM" id="MobiDB-lite"/>
    </source>
</evidence>
<proteinExistence type="predicted"/>
<feature type="region of interest" description="Disordered" evidence="1">
    <location>
        <begin position="1"/>
        <end position="32"/>
    </location>
</feature>
<accession>A0A1Y3AUT2</accession>
<feature type="compositionally biased region" description="Basic and acidic residues" evidence="1">
    <location>
        <begin position="1"/>
        <end position="13"/>
    </location>
</feature>
<name>A0A1Y3AUT2_EURMA</name>
<feature type="compositionally biased region" description="Polar residues" evidence="1">
    <location>
        <begin position="14"/>
        <end position="23"/>
    </location>
</feature>
<dbReference type="EMBL" id="MUJZ01057171">
    <property type="protein sequence ID" value="OTF72239.1"/>
    <property type="molecule type" value="Genomic_DNA"/>
</dbReference>
<sequence>MANKDDEQHEQPQHKQYLSSSEMDNQHKSQKNFQTIFIHPTTHYIAEIYDKHGRLLQNLTLNPPMPFSNISTLSNYDISLKNCPNG</sequence>